<name>A0A1M7MMU5_9HYPH</name>
<evidence type="ECO:0000313" key="2">
    <source>
        <dbReference type="EMBL" id="SHM92237.1"/>
    </source>
</evidence>
<dbReference type="PANTHER" id="PTHR46230:SF7">
    <property type="entry name" value="BOLA-LIKE PROTEIN 1"/>
    <property type="match status" value="1"/>
</dbReference>
<dbReference type="RefSeq" id="WP_073014594.1">
    <property type="nucleotide sequence ID" value="NZ_FRBW01000004.1"/>
</dbReference>
<comment type="similarity">
    <text evidence="1">Belongs to the BolA/IbaG family.</text>
</comment>
<dbReference type="EMBL" id="FRBW01000004">
    <property type="protein sequence ID" value="SHM92237.1"/>
    <property type="molecule type" value="Genomic_DNA"/>
</dbReference>
<evidence type="ECO:0000313" key="3">
    <source>
        <dbReference type="Proteomes" id="UP000186002"/>
    </source>
</evidence>
<evidence type="ECO:0000256" key="1">
    <source>
        <dbReference type="RuleBase" id="RU003860"/>
    </source>
</evidence>
<protein>
    <submittedName>
        <fullName evidence="2">Transcriptional regulator, BolA protein family</fullName>
    </submittedName>
</protein>
<sequence>MSIKDQILSKLTAALSPAALDVIDESDRHKGHGGWREGGETHFRVRVVSAAFSGMSRVNRHRTINDLLAEEIAGGVHALAIEARSPEEPDPRAARVSGTA</sequence>
<organism evidence="2 3">
    <name type="scientific">Roseibium suaedae</name>
    <dbReference type="NCBI Taxonomy" id="735517"/>
    <lineage>
        <taxon>Bacteria</taxon>
        <taxon>Pseudomonadati</taxon>
        <taxon>Pseudomonadota</taxon>
        <taxon>Alphaproteobacteria</taxon>
        <taxon>Hyphomicrobiales</taxon>
        <taxon>Stappiaceae</taxon>
        <taxon>Roseibium</taxon>
    </lineage>
</organism>
<dbReference type="Pfam" id="PF01722">
    <property type="entry name" value="BolA"/>
    <property type="match status" value="1"/>
</dbReference>
<dbReference type="GO" id="GO:0016226">
    <property type="term" value="P:iron-sulfur cluster assembly"/>
    <property type="evidence" value="ECO:0007669"/>
    <property type="project" value="TreeGrafter"/>
</dbReference>
<dbReference type="AlphaFoldDB" id="A0A1M7MMU5"/>
<proteinExistence type="inferred from homology"/>
<dbReference type="InterPro" id="IPR036065">
    <property type="entry name" value="BolA-like_sf"/>
</dbReference>
<reference evidence="2 3" key="1">
    <citation type="submission" date="2016-11" db="EMBL/GenBank/DDBJ databases">
        <authorList>
            <person name="Jaros S."/>
            <person name="Januszkiewicz K."/>
            <person name="Wedrychowicz H."/>
        </authorList>
    </citation>
    <scope>NUCLEOTIDE SEQUENCE [LARGE SCALE GENOMIC DNA]</scope>
    <source>
        <strain evidence="2 3">DSM 22153</strain>
    </source>
</reference>
<gene>
    <name evidence="2" type="ORF">SAMN05444272_3475</name>
</gene>
<dbReference type="OrthoDB" id="9811118at2"/>
<dbReference type="InterPro" id="IPR002634">
    <property type="entry name" value="BolA"/>
</dbReference>
<dbReference type="Gene3D" id="3.30.300.90">
    <property type="entry name" value="BolA-like"/>
    <property type="match status" value="1"/>
</dbReference>
<dbReference type="PIRSF" id="PIRSF003113">
    <property type="entry name" value="BolA"/>
    <property type="match status" value="1"/>
</dbReference>
<accession>A0A1M7MMU5</accession>
<dbReference type="STRING" id="735517.SAMN05444272_3475"/>
<dbReference type="Proteomes" id="UP000186002">
    <property type="component" value="Unassembled WGS sequence"/>
</dbReference>
<keyword evidence="3" id="KW-1185">Reference proteome</keyword>
<dbReference type="PANTHER" id="PTHR46230">
    <property type="match status" value="1"/>
</dbReference>
<dbReference type="SUPFAM" id="SSF82657">
    <property type="entry name" value="BolA-like"/>
    <property type="match status" value="1"/>
</dbReference>